<dbReference type="InterPro" id="IPR025402">
    <property type="entry name" value="DMP19_C"/>
</dbReference>
<comment type="caution">
    <text evidence="2">The sequence shown here is derived from an EMBL/GenBank/DDBJ whole genome shotgun (WGS) entry which is preliminary data.</text>
</comment>
<gene>
    <name evidence="2" type="ORF">R5W23_003910</name>
</gene>
<accession>A0ABU5F5I9</accession>
<dbReference type="Proteomes" id="UP001272242">
    <property type="component" value="Unassembled WGS sequence"/>
</dbReference>
<reference evidence="3" key="1">
    <citation type="journal article" date="2023" name="Mar. Drugs">
        <title>Gemmata algarum, a Novel Planctomycete Isolated from an Algal Mat, Displays Antimicrobial Activity.</title>
        <authorList>
            <person name="Kumar G."/>
            <person name="Kallscheuer N."/>
            <person name="Kashif M."/>
            <person name="Ahamad S."/>
            <person name="Jagadeeshwari U."/>
            <person name="Pannikurungottu S."/>
            <person name="Haufschild T."/>
            <person name="Kabuu M."/>
            <person name="Sasikala C."/>
            <person name="Jogler C."/>
            <person name="Ramana C."/>
        </authorList>
    </citation>
    <scope>NUCLEOTIDE SEQUENCE [LARGE SCALE GENOMIC DNA]</scope>
    <source>
        <strain evidence="3">JC673</strain>
    </source>
</reference>
<name>A0ABU5F5I9_9BACT</name>
<dbReference type="Pfam" id="PF14300">
    <property type="entry name" value="DMP19"/>
    <property type="match status" value="1"/>
</dbReference>
<dbReference type="Gene3D" id="1.20.1420.60">
    <property type="match status" value="1"/>
</dbReference>
<protein>
    <submittedName>
        <fullName evidence="2">DMP19 family protein</fullName>
    </submittedName>
</protein>
<organism evidence="2 3">
    <name type="scientific">Gemmata algarum</name>
    <dbReference type="NCBI Taxonomy" id="2975278"/>
    <lineage>
        <taxon>Bacteria</taxon>
        <taxon>Pseudomonadati</taxon>
        <taxon>Planctomycetota</taxon>
        <taxon>Planctomycetia</taxon>
        <taxon>Gemmatales</taxon>
        <taxon>Gemmataceae</taxon>
        <taxon>Gemmata</taxon>
    </lineage>
</organism>
<evidence type="ECO:0000259" key="1">
    <source>
        <dbReference type="Pfam" id="PF14300"/>
    </source>
</evidence>
<proteinExistence type="predicted"/>
<dbReference type="EMBL" id="JAXBLV010000213">
    <property type="protein sequence ID" value="MDY3562444.1"/>
    <property type="molecule type" value="Genomic_DNA"/>
</dbReference>
<evidence type="ECO:0000313" key="3">
    <source>
        <dbReference type="Proteomes" id="UP001272242"/>
    </source>
</evidence>
<evidence type="ECO:0000313" key="2">
    <source>
        <dbReference type="EMBL" id="MDY3562444.1"/>
    </source>
</evidence>
<dbReference type="RefSeq" id="WP_320688775.1">
    <property type="nucleotide sequence ID" value="NZ_JAXBLV010000213.1"/>
</dbReference>
<sequence>MLQSVLVAATLATVWAVWTVWKRVRPKARAMKQYARSLVADPDVHRELDEEYERRYAHRMAARSAAEAAPLLTPAELPAAIAELLDTDPIRHDAAEIRIKKVLAAAEPHLLAAIDDPRATWDQDESQGVPTAPAQRVVGLLAKLPSRALGDRIGHLVGRPEWSVSDPAIKARTALGRTDQLPFVLEQLAKQSQPAQEGVELAIEQGWAEPEFLDGIRVWAERTALDPALPFSYWAVGFYARHGGAAALEALSSPQVLSVANNRTVHAALKQLNEHGVRLDAKVVRPLLDAALTHTGIWPWNCTFGPALRALAATEPEAALRMAEEYLNRPDDPHHSDAARFIQETAGLPEPYDIKPPAGMELTEDERTVLGHLTDCINLYGEICNGGLSQYFFNFAGGDWRRHVAALRAIGFETGAAALEEAARVVHPDGASTDRGTRIAQYAALSERQEKRLDELSPLFWSRAPRLRFMLRHRELFARLRAARER</sequence>
<keyword evidence="3" id="KW-1185">Reference proteome</keyword>
<feature type="domain" description="DNA mimic protein DMP19 C-terminal" evidence="1">
    <location>
        <begin position="361"/>
        <end position="463"/>
    </location>
</feature>